<dbReference type="EMBL" id="JAHKRT010000005">
    <property type="protein sequence ID" value="MBU3078325.1"/>
    <property type="molecule type" value="Genomic_DNA"/>
</dbReference>
<name>A0ABS6BM95_9SPHN</name>
<dbReference type="Pfam" id="PF07589">
    <property type="entry name" value="PEP-CTERM"/>
    <property type="match status" value="1"/>
</dbReference>
<dbReference type="NCBIfam" id="NF035944">
    <property type="entry name" value="PEPxxWA-CTERM"/>
    <property type="match status" value="1"/>
</dbReference>
<evidence type="ECO:0000256" key="1">
    <source>
        <dbReference type="SAM" id="SignalP"/>
    </source>
</evidence>
<evidence type="ECO:0000313" key="4">
    <source>
        <dbReference type="Proteomes" id="UP000776276"/>
    </source>
</evidence>
<organism evidence="3 4">
    <name type="scientific">Sphingomonas quercus</name>
    <dbReference type="NCBI Taxonomy" id="2842451"/>
    <lineage>
        <taxon>Bacteria</taxon>
        <taxon>Pseudomonadati</taxon>
        <taxon>Pseudomonadota</taxon>
        <taxon>Alphaproteobacteria</taxon>
        <taxon>Sphingomonadales</taxon>
        <taxon>Sphingomonadaceae</taxon>
        <taxon>Sphingomonas</taxon>
    </lineage>
</organism>
<protein>
    <submittedName>
        <fullName evidence="3">PEPxxWA-CTERM sorting domain-containing protein</fullName>
    </submittedName>
</protein>
<feature type="chain" id="PRO_5045285335" evidence="1">
    <location>
        <begin position="23"/>
        <end position="191"/>
    </location>
</feature>
<feature type="domain" description="Ice-binding protein C-terminal" evidence="2">
    <location>
        <begin position="158"/>
        <end position="183"/>
    </location>
</feature>
<feature type="signal peptide" evidence="1">
    <location>
        <begin position="1"/>
        <end position="22"/>
    </location>
</feature>
<gene>
    <name evidence="3" type="ORF">KOF26_10635</name>
</gene>
<proteinExistence type="predicted"/>
<dbReference type="Proteomes" id="UP000776276">
    <property type="component" value="Unassembled WGS sequence"/>
</dbReference>
<dbReference type="InterPro" id="IPR013424">
    <property type="entry name" value="Ice-binding_C"/>
</dbReference>
<evidence type="ECO:0000259" key="2">
    <source>
        <dbReference type="Pfam" id="PF07589"/>
    </source>
</evidence>
<sequence>MRKSFVALSAAALLGAATAAPAAVINFSYALSDGIGLAGAEGTGSFETSVDDGTFGLGDVTAFSMTGTGFLVITQTDYSFDLSNLLDVNGALSGGALTDLSFSVSGPAIWDFGFPFEGNFEFTVTGLGAGNVEGSLTSFGTQDLAGDLTASVSGAPGSVPEPASWALMIVGFGVAGAALRGRRGHGAALAA</sequence>
<accession>A0ABS6BM95</accession>
<dbReference type="RefSeq" id="WP_216324368.1">
    <property type="nucleotide sequence ID" value="NZ_JAHKRT010000005.1"/>
</dbReference>
<comment type="caution">
    <text evidence="3">The sequence shown here is derived from an EMBL/GenBank/DDBJ whole genome shotgun (WGS) entry which is preliminary data.</text>
</comment>
<keyword evidence="4" id="KW-1185">Reference proteome</keyword>
<evidence type="ECO:0000313" key="3">
    <source>
        <dbReference type="EMBL" id="MBU3078325.1"/>
    </source>
</evidence>
<keyword evidence="1" id="KW-0732">Signal</keyword>
<reference evidence="3 4" key="1">
    <citation type="submission" date="2021-06" db="EMBL/GenBank/DDBJ databases">
        <title>Sphingomonas sp. XMGL2, whole genome shotgun sequencing project.</title>
        <authorList>
            <person name="Zhao G."/>
            <person name="Shen L."/>
        </authorList>
    </citation>
    <scope>NUCLEOTIDE SEQUENCE [LARGE SCALE GENOMIC DNA]</scope>
    <source>
        <strain evidence="3 4">XMGL2</strain>
    </source>
</reference>
<dbReference type="NCBIfam" id="TIGR02595">
    <property type="entry name" value="PEP_CTERM"/>
    <property type="match status" value="1"/>
</dbReference>